<evidence type="ECO:0000256" key="1">
    <source>
        <dbReference type="ARBA" id="ARBA00022679"/>
    </source>
</evidence>
<geneLocation type="plasmid" evidence="4">
    <name>ppbmmp</name>
</geneLocation>
<dbReference type="CDD" id="cd02440">
    <property type="entry name" value="AdoMet_MTases"/>
    <property type="match status" value="1"/>
</dbReference>
<evidence type="ECO:0000313" key="3">
    <source>
        <dbReference type="EMBL" id="QEZ70832.1"/>
    </source>
</evidence>
<dbReference type="EMBL" id="CP032455">
    <property type="protein sequence ID" value="QEZ70832.1"/>
    <property type="molecule type" value="Genomic_DNA"/>
</dbReference>
<dbReference type="Proteomes" id="UP000326961">
    <property type="component" value="Plasmid pPbmMP"/>
</dbReference>
<dbReference type="InterPro" id="IPR041698">
    <property type="entry name" value="Methyltransf_25"/>
</dbReference>
<protein>
    <submittedName>
        <fullName evidence="3">Methyltransferase</fullName>
    </submittedName>
</protein>
<organism evidence="3 4">
    <name type="scientific">Paraclostridium bifermentans</name>
    <name type="common">Clostridium bifermentans</name>
    <dbReference type="NCBI Taxonomy" id="1490"/>
    <lineage>
        <taxon>Bacteria</taxon>
        <taxon>Bacillati</taxon>
        <taxon>Bacillota</taxon>
        <taxon>Clostridia</taxon>
        <taxon>Peptostreptococcales</taxon>
        <taxon>Peptostreptococcaceae</taxon>
        <taxon>Paraclostridium</taxon>
    </lineage>
</organism>
<accession>A0A5P3XKN0</accession>
<proteinExistence type="predicted"/>
<dbReference type="Pfam" id="PF13649">
    <property type="entry name" value="Methyltransf_25"/>
    <property type="match status" value="1"/>
</dbReference>
<dbReference type="AlphaFoldDB" id="A0A5P3XKN0"/>
<keyword evidence="3" id="KW-0614">Plasmid</keyword>
<dbReference type="GO" id="GO:0008168">
    <property type="term" value="F:methyltransferase activity"/>
    <property type="evidence" value="ECO:0007669"/>
    <property type="project" value="UniProtKB-KW"/>
</dbReference>
<evidence type="ECO:0000313" key="4">
    <source>
        <dbReference type="Proteomes" id="UP000326961"/>
    </source>
</evidence>
<reference evidence="3 4" key="1">
    <citation type="submission" date="2018-09" db="EMBL/GenBank/DDBJ databases">
        <title>A clostridial neurotoxin that targets Anopheles mosquitoes.</title>
        <authorList>
            <person name="Contreras E."/>
            <person name="Masuyer G."/>
            <person name="Qureshi N."/>
            <person name="Chawla S."/>
            <person name="Lim H.L."/>
            <person name="Chen J."/>
            <person name="Stenmark P."/>
            <person name="Gill S."/>
        </authorList>
    </citation>
    <scope>NUCLEOTIDE SEQUENCE [LARGE SCALE GENOMIC DNA]</scope>
    <source>
        <strain evidence="3 4">Cbm</strain>
        <plasmid evidence="4">ppbmmp</plasmid>
    </source>
</reference>
<sequence length="223" mass="25967">MYKPYEWAFDEEVANEFENHVRKSVPMYEVFHSMISDMSKFFIEDNTNVLDIGTSTGELLKKLMCTKNCNYIGIDNQLAMVKKARSKLDKIYKIEHEDIVNYKIDNCSVITMVLVLQFIKQKDKQTVLDNIYKSLNVGGAFFFVDKIKASQSNINDIYNDMYYDFKIDNGLSPQEILSKNKSLRSIQKTMTLDENLILFKDAGFKIIDVFFKYNNFIGILAIK</sequence>
<dbReference type="Gene3D" id="3.40.50.150">
    <property type="entry name" value="Vaccinia Virus protein VP39"/>
    <property type="match status" value="1"/>
</dbReference>
<dbReference type="SUPFAM" id="SSF53335">
    <property type="entry name" value="S-adenosyl-L-methionine-dependent methyltransferases"/>
    <property type="match status" value="1"/>
</dbReference>
<dbReference type="RefSeq" id="WP_150887732.1">
    <property type="nucleotide sequence ID" value="NZ_CM017269.1"/>
</dbReference>
<dbReference type="PANTHER" id="PTHR43861">
    <property type="entry name" value="TRANS-ACONITATE 2-METHYLTRANSFERASE-RELATED"/>
    <property type="match status" value="1"/>
</dbReference>
<keyword evidence="1 3" id="KW-0808">Transferase</keyword>
<feature type="domain" description="Methyltransferase" evidence="2">
    <location>
        <begin position="49"/>
        <end position="139"/>
    </location>
</feature>
<evidence type="ECO:0000259" key="2">
    <source>
        <dbReference type="Pfam" id="PF13649"/>
    </source>
</evidence>
<dbReference type="GO" id="GO:0032259">
    <property type="term" value="P:methylation"/>
    <property type="evidence" value="ECO:0007669"/>
    <property type="project" value="UniProtKB-KW"/>
</dbReference>
<keyword evidence="3" id="KW-0489">Methyltransferase</keyword>
<gene>
    <name evidence="3" type="ORF">D4A35_18020</name>
</gene>
<name>A0A5P3XKN0_PARBF</name>
<dbReference type="InterPro" id="IPR029063">
    <property type="entry name" value="SAM-dependent_MTases_sf"/>
</dbReference>
<dbReference type="PANTHER" id="PTHR43861:SF2">
    <property type="entry name" value="CARBOXY-S-ADENOSYL-L-METHIONINE SYNTHASE"/>
    <property type="match status" value="1"/>
</dbReference>